<evidence type="ECO:0000259" key="1">
    <source>
        <dbReference type="Pfam" id="PF14303"/>
    </source>
</evidence>
<evidence type="ECO:0000313" key="2">
    <source>
        <dbReference type="EMBL" id="KAL0001584.1"/>
    </source>
</evidence>
<reference evidence="2 3" key="1">
    <citation type="submission" date="2024-01" db="EMBL/GenBank/DDBJ databases">
        <title>A telomere-to-telomere, gap-free genome of sweet tea (Lithocarpus litseifolius).</title>
        <authorList>
            <person name="Zhou J."/>
        </authorList>
    </citation>
    <scope>NUCLEOTIDE SEQUENCE [LARGE SCALE GENOMIC DNA]</scope>
    <source>
        <strain evidence="2">Zhou-2022a</strain>
        <tissue evidence="2">Leaf</tissue>
    </source>
</reference>
<keyword evidence="3" id="KW-1185">Reference proteome</keyword>
<dbReference type="Proteomes" id="UP001459277">
    <property type="component" value="Unassembled WGS sequence"/>
</dbReference>
<dbReference type="PANTHER" id="PTHR47150:SF7">
    <property type="entry name" value="NUCLEASE"/>
    <property type="match status" value="1"/>
</dbReference>
<dbReference type="AlphaFoldDB" id="A0AAW2CVV8"/>
<dbReference type="Pfam" id="PF14303">
    <property type="entry name" value="NAM-associated"/>
    <property type="match status" value="1"/>
</dbReference>
<accession>A0AAW2CVV8</accession>
<gene>
    <name evidence="2" type="ORF">SO802_015365</name>
</gene>
<dbReference type="InterPro" id="IPR029466">
    <property type="entry name" value="NAM-associated_C"/>
</dbReference>
<dbReference type="Pfam" id="PF04827">
    <property type="entry name" value="Plant_tran"/>
    <property type="match status" value="1"/>
</dbReference>
<dbReference type="EMBL" id="JAZDWU010000005">
    <property type="protein sequence ID" value="KAL0001584.1"/>
    <property type="molecule type" value="Genomic_DNA"/>
</dbReference>
<feature type="domain" description="No apical meristem-associated C-terminal" evidence="1">
    <location>
        <begin position="132"/>
        <end position="269"/>
    </location>
</feature>
<organism evidence="2 3">
    <name type="scientific">Lithocarpus litseifolius</name>
    <dbReference type="NCBI Taxonomy" id="425828"/>
    <lineage>
        <taxon>Eukaryota</taxon>
        <taxon>Viridiplantae</taxon>
        <taxon>Streptophyta</taxon>
        <taxon>Embryophyta</taxon>
        <taxon>Tracheophyta</taxon>
        <taxon>Spermatophyta</taxon>
        <taxon>Magnoliopsida</taxon>
        <taxon>eudicotyledons</taxon>
        <taxon>Gunneridae</taxon>
        <taxon>Pentapetalae</taxon>
        <taxon>rosids</taxon>
        <taxon>fabids</taxon>
        <taxon>Fagales</taxon>
        <taxon>Fagaceae</taxon>
        <taxon>Lithocarpus</taxon>
    </lineage>
</organism>
<sequence length="627" mass="73029">MPIQSLPEVQIVTSNSTKHGGNFSVDKDLLLISTWLNIGMDAVYGTEQKGEKFWAKIWEYFCANNTYGTTRSSSSLSSQWGNINRETSRFAGFMAIVEARNRSGATDEDKLKDAKDLYKATPNPSTGKKIAFAYEHCWVVLKNQPKWSMPKEKSKGLSQTLSSIDQVDSNDDDTVVLERPIGRKVEKAKRKRIDGNKGFDEYLTKKLQYIQASHEQDQEALRIKVDKIRVDAERIRLETIREERSIMTMDTSGMNEKERLYFENLRDQILARQVGFDPRNMYMSCRNLRVGVVSMGRSLFKKLLFDDLDEDEIMRKILKGSTSQRKRYRYIKRDRLAGHKRLYLDYFSDTPVHPPNLFRRRFRMSRSLFLRIQSKVEIYEPYFIQKRDNAQKWGLFSLQKITVALRMLAYGVLADFMDEYVRIGESTAMESLKKFVKAVVDIFSKEYLRSPNNEDIARLLANGERCGFPGMLGSIDCMHWKWKNCPVAWKVNYSINGHEYTMGYYLADGKYPKWSTFVKTIPFPRGHKKNIFAKAQEANRKDVERAFGVLQARFAIMRGPARFFHSETLQDIMKACVIPHKMIIEDERDVIVYKFHNCAQLPPWLRSLYVHLRLMVPNTNSSQVQTR</sequence>
<name>A0AAW2CVV8_9ROSI</name>
<proteinExistence type="predicted"/>
<evidence type="ECO:0000313" key="3">
    <source>
        <dbReference type="Proteomes" id="UP001459277"/>
    </source>
</evidence>
<comment type="caution">
    <text evidence="2">The sequence shown here is derived from an EMBL/GenBank/DDBJ whole genome shotgun (WGS) entry which is preliminary data.</text>
</comment>
<dbReference type="PANTHER" id="PTHR47150">
    <property type="entry name" value="OS12G0169200 PROTEIN"/>
    <property type="match status" value="1"/>
</dbReference>
<dbReference type="InterPro" id="IPR006912">
    <property type="entry name" value="Harbinger_derived_prot"/>
</dbReference>
<protein>
    <recommendedName>
        <fullName evidence="1">No apical meristem-associated C-terminal domain-containing protein</fullName>
    </recommendedName>
</protein>